<sequence>MSEARHRWTEAEQAQKKPDILERLRFEIIEAEMAAARFMWLEGLLEKLKREAGPVQPVGATAPGTNIEGPLLILDEKNDICGSSTVKDSQEIASHMPNYGNTCASESCIPAQCSDSANDSTIERIELRQETLAFTAEGAESEGARPVAGEVSYVPQMR</sequence>
<comment type="caution">
    <text evidence="2">The sequence shown here is derived from an EMBL/GenBank/DDBJ whole genome shotgun (WGS) entry which is preliminary data.</text>
</comment>
<name>A0AAQ4F241_AMBAM</name>
<evidence type="ECO:0000313" key="3">
    <source>
        <dbReference type="Proteomes" id="UP001321473"/>
    </source>
</evidence>
<dbReference type="EMBL" id="JARKHS020008377">
    <property type="protein sequence ID" value="KAK8780833.1"/>
    <property type="molecule type" value="Genomic_DNA"/>
</dbReference>
<evidence type="ECO:0000256" key="1">
    <source>
        <dbReference type="SAM" id="MobiDB-lite"/>
    </source>
</evidence>
<reference evidence="2 3" key="1">
    <citation type="journal article" date="2023" name="Arcadia Sci">
        <title>De novo assembly of a long-read Amblyomma americanum tick genome.</title>
        <authorList>
            <person name="Chou S."/>
            <person name="Poskanzer K.E."/>
            <person name="Rollins M."/>
            <person name="Thuy-Boun P.S."/>
        </authorList>
    </citation>
    <scope>NUCLEOTIDE SEQUENCE [LARGE SCALE GENOMIC DNA]</scope>
    <source>
        <strain evidence="2">F_SG_1</strain>
        <tissue evidence="2">Salivary glands</tissue>
    </source>
</reference>
<proteinExistence type="predicted"/>
<protein>
    <submittedName>
        <fullName evidence="2">Uncharacterized protein</fullName>
    </submittedName>
</protein>
<dbReference type="Proteomes" id="UP001321473">
    <property type="component" value="Unassembled WGS sequence"/>
</dbReference>
<keyword evidence="3" id="KW-1185">Reference proteome</keyword>
<evidence type="ECO:0000313" key="2">
    <source>
        <dbReference type="EMBL" id="KAK8780833.1"/>
    </source>
</evidence>
<dbReference type="AlphaFoldDB" id="A0AAQ4F241"/>
<gene>
    <name evidence="2" type="ORF">V5799_017827</name>
</gene>
<accession>A0AAQ4F241</accession>
<feature type="region of interest" description="Disordered" evidence="1">
    <location>
        <begin position="138"/>
        <end position="158"/>
    </location>
</feature>
<organism evidence="2 3">
    <name type="scientific">Amblyomma americanum</name>
    <name type="common">Lone star tick</name>
    <dbReference type="NCBI Taxonomy" id="6943"/>
    <lineage>
        <taxon>Eukaryota</taxon>
        <taxon>Metazoa</taxon>
        <taxon>Ecdysozoa</taxon>
        <taxon>Arthropoda</taxon>
        <taxon>Chelicerata</taxon>
        <taxon>Arachnida</taxon>
        <taxon>Acari</taxon>
        <taxon>Parasitiformes</taxon>
        <taxon>Ixodida</taxon>
        <taxon>Ixodoidea</taxon>
        <taxon>Ixodidae</taxon>
        <taxon>Amblyomminae</taxon>
        <taxon>Amblyomma</taxon>
    </lineage>
</organism>